<keyword evidence="3" id="KW-0732">Signal</keyword>
<dbReference type="InterPro" id="IPR033239">
    <property type="entry name" value="EVI2B"/>
</dbReference>
<proteinExistence type="predicted"/>
<feature type="chain" id="PRO_5029768083" evidence="3">
    <location>
        <begin position="22"/>
        <end position="285"/>
    </location>
</feature>
<dbReference type="GO" id="GO:2000035">
    <property type="term" value="P:regulation of stem cell division"/>
    <property type="evidence" value="ECO:0007669"/>
    <property type="project" value="TreeGrafter"/>
</dbReference>
<dbReference type="OrthoDB" id="9451284at2759"/>
<keyword evidence="5" id="KW-1185">Reference proteome</keyword>
<keyword evidence="2" id="KW-0812">Transmembrane</keyword>
<gene>
    <name evidence="4" type="primary">Evi2b</name>
    <name evidence="4" type="ORF">INDMAC_R15135</name>
</gene>
<evidence type="ECO:0000313" key="4">
    <source>
        <dbReference type="EMBL" id="NXN14255.1"/>
    </source>
</evidence>
<feature type="signal peptide" evidence="3">
    <location>
        <begin position="1"/>
        <end position="21"/>
    </location>
</feature>
<dbReference type="GO" id="GO:0045660">
    <property type="term" value="P:positive regulation of neutrophil differentiation"/>
    <property type="evidence" value="ECO:0007669"/>
    <property type="project" value="TreeGrafter"/>
</dbReference>
<feature type="region of interest" description="Disordered" evidence="1">
    <location>
        <begin position="161"/>
        <end position="285"/>
    </location>
</feature>
<feature type="compositionally biased region" description="Low complexity" evidence="1">
    <location>
        <begin position="269"/>
        <end position="285"/>
    </location>
</feature>
<reference evidence="4 5" key="1">
    <citation type="submission" date="2019-09" db="EMBL/GenBank/DDBJ databases">
        <title>Bird 10,000 Genomes (B10K) Project - Family phase.</title>
        <authorList>
            <person name="Zhang G."/>
        </authorList>
    </citation>
    <scope>NUCLEOTIDE SEQUENCE [LARGE SCALE GENOMIC DNA]</scope>
    <source>
        <strain evidence="4">B10K-DU-001-78</strain>
        <tissue evidence="4">Muscle</tissue>
    </source>
</reference>
<name>A0A7L1GKH3_9PICI</name>
<evidence type="ECO:0000256" key="2">
    <source>
        <dbReference type="SAM" id="Phobius"/>
    </source>
</evidence>
<organism evidence="4 5">
    <name type="scientific">Indicator maculatus</name>
    <name type="common">spotted honeyguide</name>
    <dbReference type="NCBI Taxonomy" id="545262"/>
    <lineage>
        <taxon>Eukaryota</taxon>
        <taxon>Metazoa</taxon>
        <taxon>Chordata</taxon>
        <taxon>Craniata</taxon>
        <taxon>Vertebrata</taxon>
        <taxon>Euteleostomi</taxon>
        <taxon>Archelosauria</taxon>
        <taxon>Archosauria</taxon>
        <taxon>Dinosauria</taxon>
        <taxon>Saurischia</taxon>
        <taxon>Theropoda</taxon>
        <taxon>Coelurosauria</taxon>
        <taxon>Aves</taxon>
        <taxon>Neognathae</taxon>
        <taxon>Neoaves</taxon>
        <taxon>Telluraves</taxon>
        <taxon>Coraciimorphae</taxon>
        <taxon>Piciformes</taxon>
        <taxon>Indicatoridae</taxon>
        <taxon>Indicator</taxon>
    </lineage>
</organism>
<feature type="compositionally biased region" description="Low complexity" evidence="1">
    <location>
        <begin position="190"/>
        <end position="201"/>
    </location>
</feature>
<evidence type="ECO:0000256" key="3">
    <source>
        <dbReference type="SAM" id="SignalP"/>
    </source>
</evidence>
<feature type="non-terminal residue" evidence="4">
    <location>
        <position position="285"/>
    </location>
</feature>
<protein>
    <submittedName>
        <fullName evidence="4">EVI2B protein</fullName>
    </submittedName>
</protein>
<evidence type="ECO:0000313" key="5">
    <source>
        <dbReference type="Proteomes" id="UP000557230"/>
    </source>
</evidence>
<sequence>MASNQAILLLFYGEIWKSLSAAIPPNVAMNGRNVYSSTRSPAGDKAPLYQLLATGPSSHKPQGALPVTTAAQLPEAEAEPSDGSWIAALLIGIVLVSMLTAVVIILLWKCRNRPVPVDANWAGRSPFADGDTPDTFMDSEQATKRSSVLFLLPWRLKQDTNFQKDPTASGKAAPCPTSNDSSQLPPPAECCPAASSPASSTDPPPAPTSEAASTAPDSCPEPDALLGPPELPPPPDWLRESTEDHSSELSKHQEAHWEAEEELPPPPQLQVQEIQEPLPQPEALL</sequence>
<feature type="compositionally biased region" description="Low complexity" evidence="1">
    <location>
        <begin position="208"/>
        <end position="228"/>
    </location>
</feature>
<feature type="compositionally biased region" description="Basic and acidic residues" evidence="1">
    <location>
        <begin position="237"/>
        <end position="258"/>
    </location>
</feature>
<dbReference type="EMBL" id="VXBD01009205">
    <property type="protein sequence ID" value="NXN14255.1"/>
    <property type="molecule type" value="Genomic_DNA"/>
</dbReference>
<dbReference type="AlphaFoldDB" id="A0A7L1GKH3"/>
<keyword evidence="2" id="KW-1133">Transmembrane helix</keyword>
<dbReference type="PANTHER" id="PTHR15384:SF0">
    <property type="entry name" value="PROTEIN EVI2B"/>
    <property type="match status" value="1"/>
</dbReference>
<comment type="caution">
    <text evidence="4">The sequence shown here is derived from an EMBL/GenBank/DDBJ whole genome shotgun (WGS) entry which is preliminary data.</text>
</comment>
<dbReference type="PANTHER" id="PTHR15384">
    <property type="entry name" value="PROTEIN EVI2B"/>
    <property type="match status" value="1"/>
</dbReference>
<keyword evidence="2" id="KW-0472">Membrane</keyword>
<evidence type="ECO:0000256" key="1">
    <source>
        <dbReference type="SAM" id="MobiDB-lite"/>
    </source>
</evidence>
<feature type="non-terminal residue" evidence="4">
    <location>
        <position position="1"/>
    </location>
</feature>
<accession>A0A7L1GKH3</accession>
<feature type="transmembrane region" description="Helical" evidence="2">
    <location>
        <begin position="85"/>
        <end position="108"/>
    </location>
</feature>
<dbReference type="Proteomes" id="UP000557230">
    <property type="component" value="Unassembled WGS sequence"/>
</dbReference>